<evidence type="ECO:0000313" key="1">
    <source>
        <dbReference type="EMBL" id="HJH50309.1"/>
    </source>
</evidence>
<reference evidence="1" key="1">
    <citation type="journal article" date="2021" name="PeerJ">
        <title>Extensive microbial diversity within the chicken gut microbiome revealed by metagenomics and culture.</title>
        <authorList>
            <person name="Gilroy R."/>
            <person name="Ravi A."/>
            <person name="Getino M."/>
            <person name="Pursley I."/>
            <person name="Horton D.L."/>
            <person name="Alikhan N.F."/>
            <person name="Baker D."/>
            <person name="Gharbi K."/>
            <person name="Hall N."/>
            <person name="Watson M."/>
            <person name="Adriaenssens E.M."/>
            <person name="Foster-Nyarko E."/>
            <person name="Jarju S."/>
            <person name="Secka A."/>
            <person name="Antonio M."/>
            <person name="Oren A."/>
            <person name="Chaudhuri R.R."/>
            <person name="La Ragione R."/>
            <person name="Hildebrand F."/>
            <person name="Pallen M.J."/>
        </authorList>
    </citation>
    <scope>NUCLEOTIDE SEQUENCE</scope>
    <source>
        <strain evidence="1">USAMLcec4-12693</strain>
    </source>
</reference>
<dbReference type="AlphaFoldDB" id="A0A9D2VYN6"/>
<accession>A0A9D2VYN6</accession>
<name>A0A9D2VYN6_9FIRM</name>
<organism evidence="1 2">
    <name type="scientific">Merdimonas faecis</name>
    <dbReference type="NCBI Taxonomy" id="1653435"/>
    <lineage>
        <taxon>Bacteria</taxon>
        <taxon>Bacillati</taxon>
        <taxon>Bacillota</taxon>
        <taxon>Clostridia</taxon>
        <taxon>Lachnospirales</taxon>
        <taxon>Lachnospiraceae</taxon>
        <taxon>Merdimonas</taxon>
    </lineage>
</organism>
<sequence>MSKLKNKNVIQWFICLVRRDMESYTEDKGEKRKLYQFLKRKLNFP</sequence>
<comment type="caution">
    <text evidence="1">The sequence shown here is derived from an EMBL/GenBank/DDBJ whole genome shotgun (WGS) entry which is preliminary data.</text>
</comment>
<protein>
    <submittedName>
        <fullName evidence="1">Uncharacterized protein</fullName>
    </submittedName>
</protein>
<dbReference type="EMBL" id="DYXE01000077">
    <property type="protein sequence ID" value="HJH50309.1"/>
    <property type="molecule type" value="Genomic_DNA"/>
</dbReference>
<gene>
    <name evidence="1" type="ORF">K8V39_08600</name>
</gene>
<evidence type="ECO:0000313" key="2">
    <source>
        <dbReference type="Proteomes" id="UP000813420"/>
    </source>
</evidence>
<proteinExistence type="predicted"/>
<dbReference type="Proteomes" id="UP000813420">
    <property type="component" value="Unassembled WGS sequence"/>
</dbReference>
<dbReference type="RefSeq" id="WP_270645332.1">
    <property type="nucleotide sequence ID" value="NZ_DYXE01000077.1"/>
</dbReference>
<reference evidence="1" key="2">
    <citation type="submission" date="2021-09" db="EMBL/GenBank/DDBJ databases">
        <authorList>
            <person name="Gilroy R."/>
        </authorList>
    </citation>
    <scope>NUCLEOTIDE SEQUENCE</scope>
    <source>
        <strain evidence="1">USAMLcec4-12693</strain>
    </source>
</reference>